<gene>
    <name evidence="4" type="ORF">U8038_004558</name>
</gene>
<organism evidence="4 5">
    <name type="scientific">Enterobacter hormaechei subsp. hoffmannii</name>
    <dbReference type="NCBI Taxonomy" id="1812934"/>
    <lineage>
        <taxon>Bacteria</taxon>
        <taxon>Pseudomonadati</taxon>
        <taxon>Pseudomonadota</taxon>
        <taxon>Gammaproteobacteria</taxon>
        <taxon>Enterobacterales</taxon>
        <taxon>Enterobacteriaceae</taxon>
        <taxon>Enterobacter</taxon>
        <taxon>Enterobacter cloacae complex</taxon>
    </lineage>
</organism>
<accession>A0AAI9D6Z6</accession>
<evidence type="ECO:0000259" key="3">
    <source>
        <dbReference type="SMART" id="SM00479"/>
    </source>
</evidence>
<dbReference type="InterPro" id="IPR013520">
    <property type="entry name" value="Ribonucl_H"/>
</dbReference>
<proteinExistence type="predicted"/>
<dbReference type="RefSeq" id="WP_199012652.1">
    <property type="nucleotide sequence ID" value="NZ_JBMDHG010000044.1"/>
</dbReference>
<comment type="caution">
    <text evidence="4">The sequence shown here is derived from an EMBL/GenBank/DDBJ whole genome shotgun (WGS) entry which is preliminary data.</text>
</comment>
<name>A0AAI9D6Z6_9ENTR</name>
<dbReference type="PANTHER" id="PTHR30231">
    <property type="entry name" value="DNA POLYMERASE III SUBUNIT EPSILON"/>
    <property type="match status" value="1"/>
</dbReference>
<dbReference type="SUPFAM" id="SSF53098">
    <property type="entry name" value="Ribonuclease H-like"/>
    <property type="match status" value="1"/>
</dbReference>
<dbReference type="Pfam" id="PF00929">
    <property type="entry name" value="RNase_T"/>
    <property type="match status" value="1"/>
</dbReference>
<dbReference type="EMBL" id="ABPNFY010000023">
    <property type="protein sequence ID" value="EMB2809577.1"/>
    <property type="molecule type" value="Genomic_DNA"/>
</dbReference>
<dbReference type="GO" id="GO:0003676">
    <property type="term" value="F:nucleic acid binding"/>
    <property type="evidence" value="ECO:0007669"/>
    <property type="project" value="InterPro"/>
</dbReference>
<dbReference type="SMART" id="SM00479">
    <property type="entry name" value="EXOIII"/>
    <property type="match status" value="1"/>
</dbReference>
<dbReference type="GO" id="GO:0045004">
    <property type="term" value="P:DNA replication proofreading"/>
    <property type="evidence" value="ECO:0007669"/>
    <property type="project" value="TreeGrafter"/>
</dbReference>
<dbReference type="Proteomes" id="UP001289659">
    <property type="component" value="Unassembled WGS sequence"/>
</dbReference>
<reference evidence="4" key="1">
    <citation type="submission" date="2023-12" db="EMBL/GenBank/DDBJ databases">
        <authorList>
            <consortium name="Clinical and Environmental Microbiology Branch: Whole genome sequencing antimicrobial resistance pathogens in the healthcare setting"/>
        </authorList>
    </citation>
    <scope>NUCLEOTIDE SEQUENCE</scope>
    <source>
        <strain evidence="4">Clinical</strain>
    </source>
</reference>
<keyword evidence="2" id="KW-0269">Exonuclease</keyword>
<dbReference type="CDD" id="cd06127">
    <property type="entry name" value="DEDDh"/>
    <property type="match status" value="1"/>
</dbReference>
<dbReference type="GO" id="GO:0005829">
    <property type="term" value="C:cytosol"/>
    <property type="evidence" value="ECO:0007669"/>
    <property type="project" value="TreeGrafter"/>
</dbReference>
<keyword evidence="1" id="KW-0540">Nuclease</keyword>
<protein>
    <submittedName>
        <fullName evidence="4">Lar family restriction alleviation protein</fullName>
    </submittedName>
</protein>
<evidence type="ECO:0000313" key="4">
    <source>
        <dbReference type="EMBL" id="EMB2809577.1"/>
    </source>
</evidence>
<evidence type="ECO:0000256" key="2">
    <source>
        <dbReference type="ARBA" id="ARBA00022839"/>
    </source>
</evidence>
<dbReference type="AlphaFoldDB" id="A0AAI9D6Z6"/>
<dbReference type="Gene3D" id="3.30.420.10">
    <property type="entry name" value="Ribonuclease H-like superfamily/Ribonuclease H"/>
    <property type="match status" value="1"/>
</dbReference>
<keyword evidence="2" id="KW-0378">Hydrolase</keyword>
<evidence type="ECO:0000313" key="5">
    <source>
        <dbReference type="Proteomes" id="UP001289659"/>
    </source>
</evidence>
<dbReference type="InterPro" id="IPR036397">
    <property type="entry name" value="RNaseH_sf"/>
</dbReference>
<feature type="domain" description="Exonuclease" evidence="3">
    <location>
        <begin position="20"/>
        <end position="202"/>
    </location>
</feature>
<dbReference type="PANTHER" id="PTHR30231:SF41">
    <property type="entry name" value="DNA POLYMERASE III SUBUNIT EPSILON"/>
    <property type="match status" value="1"/>
</dbReference>
<evidence type="ECO:0000256" key="1">
    <source>
        <dbReference type="ARBA" id="ARBA00022722"/>
    </source>
</evidence>
<sequence length="304" mass="34073">MVNIQKTILAKIIHKWLKSDLVVIDTETTGLGEFAEIIEIAIINMRGEVLLDTLVKPSIPIPPEVTEINHITNEMVENAPAWRDVFPKVLAIISSHKWLAWNSGFDARMLDQTCLSTGIYAGHQAYYAALVTSRIHTTHIDAKAVYDQWYGEFDEKHQEFKRQSLTTAAARHGVSVEGAHRALADCKMVLAVLQKVCAPVPQIESSVEKDLLPCPFCYGPPSLFTHYLNDKGYSPLYQPVNYGDDGLYVGSYVFCHECGAQGEEIEGHVCDDSHVEQLESAARNVWSDRNERHRDLYVSSLGDE</sequence>
<dbReference type="GO" id="GO:0008408">
    <property type="term" value="F:3'-5' exonuclease activity"/>
    <property type="evidence" value="ECO:0007669"/>
    <property type="project" value="TreeGrafter"/>
</dbReference>
<dbReference type="Pfam" id="PF14354">
    <property type="entry name" value="Lar_restr_allev"/>
    <property type="match status" value="1"/>
</dbReference>
<dbReference type="InterPro" id="IPR012337">
    <property type="entry name" value="RNaseH-like_sf"/>
</dbReference>